<organism evidence="2 3">
    <name type="scientific">Candidatus Adlerbacteria bacterium GW2011_GWC1_50_9</name>
    <dbReference type="NCBI Taxonomy" id="1618608"/>
    <lineage>
        <taxon>Bacteria</taxon>
        <taxon>Candidatus Adleribacteriota</taxon>
    </lineage>
</organism>
<dbReference type="Proteomes" id="UP000034201">
    <property type="component" value="Unassembled WGS sequence"/>
</dbReference>
<keyword evidence="1" id="KW-0812">Transmembrane</keyword>
<reference evidence="2 3" key="1">
    <citation type="journal article" date="2015" name="Nature">
        <title>rRNA introns, odd ribosomes, and small enigmatic genomes across a large radiation of phyla.</title>
        <authorList>
            <person name="Brown C.T."/>
            <person name="Hug L.A."/>
            <person name="Thomas B.C."/>
            <person name="Sharon I."/>
            <person name="Castelle C.J."/>
            <person name="Singh A."/>
            <person name="Wilkins M.J."/>
            <person name="Williams K.H."/>
            <person name="Banfield J.F."/>
        </authorList>
    </citation>
    <scope>NUCLEOTIDE SEQUENCE [LARGE SCALE GENOMIC DNA]</scope>
</reference>
<evidence type="ECO:0000313" key="3">
    <source>
        <dbReference type="Proteomes" id="UP000034201"/>
    </source>
</evidence>
<evidence type="ECO:0000313" key="2">
    <source>
        <dbReference type="EMBL" id="KKW21021.1"/>
    </source>
</evidence>
<proteinExistence type="predicted"/>
<comment type="caution">
    <text evidence="2">The sequence shown here is derived from an EMBL/GenBank/DDBJ whole genome shotgun (WGS) entry which is preliminary data.</text>
</comment>
<name>A0A0G1WQF1_9BACT</name>
<feature type="transmembrane region" description="Helical" evidence="1">
    <location>
        <begin position="6"/>
        <end position="27"/>
    </location>
</feature>
<gene>
    <name evidence="2" type="ORF">UY61_C0017G0008</name>
</gene>
<keyword evidence="1" id="KW-0472">Membrane</keyword>
<evidence type="ECO:0000256" key="1">
    <source>
        <dbReference type="SAM" id="Phobius"/>
    </source>
</evidence>
<keyword evidence="1" id="KW-1133">Transmembrane helix</keyword>
<protein>
    <submittedName>
        <fullName evidence="2">Uncharacterized protein</fullName>
    </submittedName>
</protein>
<dbReference type="AlphaFoldDB" id="A0A0G1WQF1"/>
<dbReference type="EMBL" id="LCQQ01000017">
    <property type="protein sequence ID" value="KKW21021.1"/>
    <property type="molecule type" value="Genomic_DNA"/>
</dbReference>
<sequence>MNQKGFTKIALVVLIIVLLGVVGYFTLIKKPASPNTAVNQQQTNNPVTPTAQDTTANWKTYRNDKFGFEFKYPAELTAVSSGPNEEQKKLDRGEMISGTVPGSYDTITFSSSASKEQFDVIIKGTKEEISPAGFKGYLSMGSTCDTRWIDSVSEGPTIINKNGTPILEVQVISDGTRGGSSAGCYYFKNSKGDLVIFNVSGSDFLNVFHLVGDKILPTLDLIK</sequence>
<accession>A0A0G1WQF1</accession>